<organism evidence="9">
    <name type="scientific">Guillardia theta (strain CCMP2712)</name>
    <name type="common">Cryptophyte</name>
    <dbReference type="NCBI Taxonomy" id="905079"/>
    <lineage>
        <taxon>Eukaryota</taxon>
        <taxon>Cryptophyceae</taxon>
        <taxon>Pyrenomonadales</taxon>
        <taxon>Geminigeraceae</taxon>
        <taxon>Guillardia</taxon>
    </lineage>
</organism>
<reference evidence="10" key="3">
    <citation type="submission" date="2015-06" db="UniProtKB">
        <authorList>
            <consortium name="EnsemblProtists"/>
        </authorList>
    </citation>
    <scope>IDENTIFICATION</scope>
</reference>
<dbReference type="InterPro" id="IPR005821">
    <property type="entry name" value="Ion_trans_dom"/>
</dbReference>
<dbReference type="InterPro" id="IPR027359">
    <property type="entry name" value="Volt_channel_dom_sf"/>
</dbReference>
<dbReference type="Proteomes" id="UP000011087">
    <property type="component" value="Unassembled WGS sequence"/>
</dbReference>
<dbReference type="PROSITE" id="PS50222">
    <property type="entry name" value="EF_HAND_2"/>
    <property type="match status" value="1"/>
</dbReference>
<dbReference type="RefSeq" id="XP_005833282.1">
    <property type="nucleotide sequence ID" value="XM_005833225.1"/>
</dbReference>
<evidence type="ECO:0000256" key="5">
    <source>
        <dbReference type="ARBA" id="ARBA00023136"/>
    </source>
</evidence>
<evidence type="ECO:0000256" key="6">
    <source>
        <dbReference type="SAM" id="MobiDB-lite"/>
    </source>
</evidence>
<gene>
    <name evidence="9" type="ORF">GUITHDRAFT_138395</name>
</gene>
<feature type="transmembrane region" description="Helical" evidence="7">
    <location>
        <begin position="200"/>
        <end position="218"/>
    </location>
</feature>
<evidence type="ECO:0000256" key="3">
    <source>
        <dbReference type="ARBA" id="ARBA00022837"/>
    </source>
</evidence>
<dbReference type="EnsemblProtists" id="EKX46302">
    <property type="protein sequence ID" value="EKX46302"/>
    <property type="gene ID" value="GUITHDRAFT_138395"/>
</dbReference>
<dbReference type="InterPro" id="IPR002048">
    <property type="entry name" value="EF_hand_dom"/>
</dbReference>
<feature type="region of interest" description="Disordered" evidence="6">
    <location>
        <begin position="268"/>
        <end position="324"/>
    </location>
</feature>
<dbReference type="PaxDb" id="55529-EKX46302"/>
<evidence type="ECO:0000313" key="11">
    <source>
        <dbReference type="Proteomes" id="UP000011087"/>
    </source>
</evidence>
<evidence type="ECO:0000256" key="1">
    <source>
        <dbReference type="ARBA" id="ARBA00004141"/>
    </source>
</evidence>
<evidence type="ECO:0000256" key="4">
    <source>
        <dbReference type="ARBA" id="ARBA00022989"/>
    </source>
</evidence>
<reference evidence="11" key="2">
    <citation type="submission" date="2012-11" db="EMBL/GenBank/DDBJ databases">
        <authorList>
            <person name="Kuo A."/>
            <person name="Curtis B.A."/>
            <person name="Tanifuji G."/>
            <person name="Burki F."/>
            <person name="Gruber A."/>
            <person name="Irimia M."/>
            <person name="Maruyama S."/>
            <person name="Arias M.C."/>
            <person name="Ball S.G."/>
            <person name="Gile G.H."/>
            <person name="Hirakawa Y."/>
            <person name="Hopkins J.F."/>
            <person name="Rensing S.A."/>
            <person name="Schmutz J."/>
            <person name="Symeonidi A."/>
            <person name="Elias M."/>
            <person name="Eveleigh R.J."/>
            <person name="Herman E.K."/>
            <person name="Klute M.J."/>
            <person name="Nakayama T."/>
            <person name="Obornik M."/>
            <person name="Reyes-Prieto A."/>
            <person name="Armbrust E.V."/>
            <person name="Aves S.J."/>
            <person name="Beiko R.G."/>
            <person name="Coutinho P."/>
            <person name="Dacks J.B."/>
            <person name="Durnford D.G."/>
            <person name="Fast N.M."/>
            <person name="Green B.R."/>
            <person name="Grisdale C."/>
            <person name="Hempe F."/>
            <person name="Henrissat B."/>
            <person name="Hoppner M.P."/>
            <person name="Ishida K.-I."/>
            <person name="Kim E."/>
            <person name="Koreny L."/>
            <person name="Kroth P.G."/>
            <person name="Liu Y."/>
            <person name="Malik S.-B."/>
            <person name="Maier U.G."/>
            <person name="McRose D."/>
            <person name="Mock T."/>
            <person name="Neilson J.A."/>
            <person name="Onodera N.T."/>
            <person name="Poole A.M."/>
            <person name="Pritham E.J."/>
            <person name="Richards T.A."/>
            <person name="Rocap G."/>
            <person name="Roy S.W."/>
            <person name="Sarai C."/>
            <person name="Schaack S."/>
            <person name="Shirato S."/>
            <person name="Slamovits C.H."/>
            <person name="Spencer D.F."/>
            <person name="Suzuki S."/>
            <person name="Worden A.Z."/>
            <person name="Zauner S."/>
            <person name="Barry K."/>
            <person name="Bell C."/>
            <person name="Bharti A.K."/>
            <person name="Crow J.A."/>
            <person name="Grimwood J."/>
            <person name="Kramer R."/>
            <person name="Lindquist E."/>
            <person name="Lucas S."/>
            <person name="Salamov A."/>
            <person name="McFadden G.I."/>
            <person name="Lane C.E."/>
            <person name="Keeling P.J."/>
            <person name="Gray M.W."/>
            <person name="Grigoriev I.V."/>
            <person name="Archibald J.M."/>
        </authorList>
    </citation>
    <scope>NUCLEOTIDE SEQUENCE</scope>
    <source>
        <strain evidence="11">CCMP2712</strain>
    </source>
</reference>
<feature type="compositionally biased region" description="Low complexity" evidence="6">
    <location>
        <begin position="785"/>
        <end position="803"/>
    </location>
</feature>
<evidence type="ECO:0000259" key="8">
    <source>
        <dbReference type="PROSITE" id="PS50222"/>
    </source>
</evidence>
<protein>
    <recommendedName>
        <fullName evidence="8">EF-hand domain-containing protein</fullName>
    </recommendedName>
</protein>
<dbReference type="AlphaFoldDB" id="L1JDF2"/>
<reference evidence="9 11" key="1">
    <citation type="journal article" date="2012" name="Nature">
        <title>Algal genomes reveal evolutionary mosaicism and the fate of nucleomorphs.</title>
        <authorList>
            <consortium name="DOE Joint Genome Institute"/>
            <person name="Curtis B.A."/>
            <person name="Tanifuji G."/>
            <person name="Burki F."/>
            <person name="Gruber A."/>
            <person name="Irimia M."/>
            <person name="Maruyama S."/>
            <person name="Arias M.C."/>
            <person name="Ball S.G."/>
            <person name="Gile G.H."/>
            <person name="Hirakawa Y."/>
            <person name="Hopkins J.F."/>
            <person name="Kuo A."/>
            <person name="Rensing S.A."/>
            <person name="Schmutz J."/>
            <person name="Symeonidi A."/>
            <person name="Elias M."/>
            <person name="Eveleigh R.J."/>
            <person name="Herman E.K."/>
            <person name="Klute M.J."/>
            <person name="Nakayama T."/>
            <person name="Obornik M."/>
            <person name="Reyes-Prieto A."/>
            <person name="Armbrust E.V."/>
            <person name="Aves S.J."/>
            <person name="Beiko R.G."/>
            <person name="Coutinho P."/>
            <person name="Dacks J.B."/>
            <person name="Durnford D.G."/>
            <person name="Fast N.M."/>
            <person name="Green B.R."/>
            <person name="Grisdale C.J."/>
            <person name="Hempel F."/>
            <person name="Henrissat B."/>
            <person name="Hoppner M.P."/>
            <person name="Ishida K."/>
            <person name="Kim E."/>
            <person name="Koreny L."/>
            <person name="Kroth P.G."/>
            <person name="Liu Y."/>
            <person name="Malik S.B."/>
            <person name="Maier U.G."/>
            <person name="McRose D."/>
            <person name="Mock T."/>
            <person name="Neilson J.A."/>
            <person name="Onodera N.T."/>
            <person name="Poole A.M."/>
            <person name="Pritham E.J."/>
            <person name="Richards T.A."/>
            <person name="Rocap G."/>
            <person name="Roy S.W."/>
            <person name="Sarai C."/>
            <person name="Schaack S."/>
            <person name="Shirato S."/>
            <person name="Slamovits C.H."/>
            <person name="Spencer D.F."/>
            <person name="Suzuki S."/>
            <person name="Worden A.Z."/>
            <person name="Zauner S."/>
            <person name="Barry K."/>
            <person name="Bell C."/>
            <person name="Bharti A.K."/>
            <person name="Crow J.A."/>
            <person name="Grimwood J."/>
            <person name="Kramer R."/>
            <person name="Lindquist E."/>
            <person name="Lucas S."/>
            <person name="Salamov A."/>
            <person name="McFadden G.I."/>
            <person name="Lane C.E."/>
            <person name="Keeling P.J."/>
            <person name="Gray M.W."/>
            <person name="Grigoriev I.V."/>
            <person name="Archibald J.M."/>
        </authorList>
    </citation>
    <scope>NUCLEOTIDE SEQUENCE</scope>
    <source>
        <strain evidence="9 11">CCMP2712</strain>
    </source>
</reference>
<evidence type="ECO:0000256" key="7">
    <source>
        <dbReference type="SAM" id="Phobius"/>
    </source>
</evidence>
<dbReference type="GO" id="GO:0005509">
    <property type="term" value="F:calcium ion binding"/>
    <property type="evidence" value="ECO:0007669"/>
    <property type="project" value="InterPro"/>
</dbReference>
<dbReference type="SUPFAM" id="SSF47473">
    <property type="entry name" value="EF-hand"/>
    <property type="match status" value="1"/>
</dbReference>
<dbReference type="KEGG" id="gtt:GUITHDRAFT_138395"/>
<feature type="compositionally biased region" description="Low complexity" evidence="6">
    <location>
        <begin position="844"/>
        <end position="854"/>
    </location>
</feature>
<evidence type="ECO:0000313" key="9">
    <source>
        <dbReference type="EMBL" id="EKX46302.1"/>
    </source>
</evidence>
<dbReference type="PANTHER" id="PTHR46726:SF2">
    <property type="entry name" value="SH3 DOMAIN-CONTAINING PROTEIN"/>
    <property type="match status" value="1"/>
</dbReference>
<dbReference type="HOGENOM" id="CLU_320422_0_0_1"/>
<keyword evidence="4 7" id="KW-1133">Transmembrane helix</keyword>
<keyword evidence="5 7" id="KW-0472">Membrane</keyword>
<dbReference type="Pfam" id="PF00520">
    <property type="entry name" value="Ion_trans"/>
    <property type="match status" value="1"/>
</dbReference>
<feature type="region of interest" description="Disordered" evidence="6">
    <location>
        <begin position="769"/>
        <end position="803"/>
    </location>
</feature>
<feature type="transmembrane region" description="Helical" evidence="7">
    <location>
        <begin position="97"/>
        <end position="119"/>
    </location>
</feature>
<keyword evidence="11" id="KW-1185">Reference proteome</keyword>
<keyword evidence="3" id="KW-0106">Calcium</keyword>
<feature type="compositionally biased region" description="Basic and acidic residues" evidence="6">
    <location>
        <begin position="268"/>
        <end position="279"/>
    </location>
</feature>
<dbReference type="GO" id="GO:0016020">
    <property type="term" value="C:membrane"/>
    <property type="evidence" value="ECO:0007669"/>
    <property type="project" value="UniProtKB-SubCell"/>
</dbReference>
<feature type="domain" description="EF-hand" evidence="8">
    <location>
        <begin position="377"/>
        <end position="406"/>
    </location>
</feature>
<feature type="compositionally biased region" description="Low complexity" evidence="6">
    <location>
        <begin position="287"/>
        <end position="298"/>
    </location>
</feature>
<dbReference type="InterPro" id="IPR011992">
    <property type="entry name" value="EF-hand-dom_pair"/>
</dbReference>
<dbReference type="SUPFAM" id="SSF81324">
    <property type="entry name" value="Voltage-gated potassium channels"/>
    <property type="match status" value="1"/>
</dbReference>
<feature type="region of interest" description="Disordered" evidence="6">
    <location>
        <begin position="844"/>
        <end position="863"/>
    </location>
</feature>
<dbReference type="GO" id="GO:0005216">
    <property type="term" value="F:monoatomic ion channel activity"/>
    <property type="evidence" value="ECO:0007669"/>
    <property type="project" value="InterPro"/>
</dbReference>
<feature type="transmembrane region" description="Helical" evidence="7">
    <location>
        <begin position="131"/>
        <end position="148"/>
    </location>
</feature>
<sequence length="906" mass="102797">MERRERIRRGCVLLEDAFKGRGKYGLFSLLDAPVWRQAVFLLYSNKWWEYAVLVACFCHSLTIFWESPGLQGLSDPFPLLTANHLTSWNFQHLDSLMVMRVEFACIVIYTMDISMKIIWSSHCGLKPGERGWHYIHTLIVVLFIVRPLDYYLFINQICGLRFSRPFRLVYITSKLPEVRFLASFLPVMCVKLATSFSGPWIGFLSIFGAICVRLYGALPEDQQLDLEGDSTLDNFDPVVVQVFITFVGFYLMSMDTMKLFAQLENLKREEEREGSEERSRGKRKNVQAQAQAQTQAQDQEQKQEHEQERGQGQGLEVGDLYGEESDKDLTAQKEERDKTIEAQAREVGELKPARTVLVEVQLLQPLQNFPPYGLDPEEAFQLLDVNNEGKIGWKEYVDMMHYLRPYDSNPRHLKIIFTNACKTESNFITINDLQYLQSLRRAKFVKSVSKVGTRKVDFLAWDAMNFKMILADSILLCCGLDSVALFQSQLELGTCMLAASVLHLQYLAIVDFNFLKEVLVEEWRMIDCFVLVFCALAQALYCVAIAESWSVPWPQLLSAAAAVRSLRVALYHAPSRRYLIVFCTQVGPLLLDFAALVASTVFAFCCIGMELLAHPTHQCSPPVTSELNVTSTSEDLPNFNTASSGLFSTFLLFVEDWNGLVHIADKSGSPVKIAFVSGGQEAWRRWRWQMLKKGQKEQSVYENEDKGKDKDLKELVEAVALKRVQVVEFMQVWQAEDIKARKKALLNKFKGAAHVIMAKNRLRRMMSFGKGQKKQEQAAAGPPKSTTTSLPSSSMLSSSMLSSSSPSTLRVILILLNPPVLPSSRPPVLPSSRSPVLLALFPRPSSSSTSQVLPSPGPPKLERFDTSREMLQQARELVSEQLEYMVVPVDGSWRTRLWLHSKEEED</sequence>
<feature type="transmembrane region" description="Helical" evidence="7">
    <location>
        <begin position="526"/>
        <end position="546"/>
    </location>
</feature>
<dbReference type="Gene3D" id="1.20.120.350">
    <property type="entry name" value="Voltage-gated potassium channels. Chain C"/>
    <property type="match status" value="1"/>
</dbReference>
<evidence type="ECO:0000313" key="10">
    <source>
        <dbReference type="EnsemblProtists" id="EKX46302"/>
    </source>
</evidence>
<dbReference type="Gene3D" id="1.10.238.10">
    <property type="entry name" value="EF-hand"/>
    <property type="match status" value="1"/>
</dbReference>
<dbReference type="PANTHER" id="PTHR46726">
    <property type="entry name" value="TWO PORE CHANNEL 3"/>
    <property type="match status" value="1"/>
</dbReference>
<dbReference type="EMBL" id="JH992995">
    <property type="protein sequence ID" value="EKX46302.1"/>
    <property type="molecule type" value="Genomic_DNA"/>
</dbReference>
<accession>L1JDF2</accession>
<feature type="transmembrane region" description="Helical" evidence="7">
    <location>
        <begin position="238"/>
        <end position="261"/>
    </location>
</feature>
<evidence type="ECO:0000256" key="2">
    <source>
        <dbReference type="ARBA" id="ARBA00022692"/>
    </source>
</evidence>
<dbReference type="PROSITE" id="PS00018">
    <property type="entry name" value="EF_HAND_1"/>
    <property type="match status" value="1"/>
</dbReference>
<keyword evidence="2 7" id="KW-0812">Transmembrane</keyword>
<proteinExistence type="predicted"/>
<name>L1JDF2_GUITC</name>
<feature type="compositionally biased region" description="Basic and acidic residues" evidence="6">
    <location>
        <begin position="299"/>
        <end position="309"/>
    </location>
</feature>
<dbReference type="InterPro" id="IPR018247">
    <property type="entry name" value="EF_Hand_1_Ca_BS"/>
</dbReference>
<dbReference type="GeneID" id="17302959"/>
<comment type="subcellular location">
    <subcellularLocation>
        <location evidence="1">Membrane</location>
        <topology evidence="1">Multi-pass membrane protein</topology>
    </subcellularLocation>
</comment>